<dbReference type="AlphaFoldDB" id="L1IMY8"/>
<feature type="compositionally biased region" description="Basic and acidic residues" evidence="1">
    <location>
        <begin position="201"/>
        <end position="218"/>
    </location>
</feature>
<protein>
    <submittedName>
        <fullName evidence="2 3">Uncharacterized protein</fullName>
    </submittedName>
</protein>
<name>L1IMY8_GUITC</name>
<dbReference type="EMBL" id="JH993056">
    <property type="protein sequence ID" value="EKX37646.1"/>
    <property type="molecule type" value="Genomic_DNA"/>
</dbReference>
<keyword evidence="4" id="KW-1185">Reference proteome</keyword>
<dbReference type="RefSeq" id="XP_005824626.1">
    <property type="nucleotide sequence ID" value="XM_005824569.1"/>
</dbReference>
<evidence type="ECO:0000313" key="3">
    <source>
        <dbReference type="EnsemblProtists" id="EKX37646"/>
    </source>
</evidence>
<dbReference type="PaxDb" id="55529-EKX37646"/>
<dbReference type="GeneID" id="17294409"/>
<reference evidence="2 4" key="1">
    <citation type="journal article" date="2012" name="Nature">
        <title>Algal genomes reveal evolutionary mosaicism and the fate of nucleomorphs.</title>
        <authorList>
            <consortium name="DOE Joint Genome Institute"/>
            <person name="Curtis B.A."/>
            <person name="Tanifuji G."/>
            <person name="Burki F."/>
            <person name="Gruber A."/>
            <person name="Irimia M."/>
            <person name="Maruyama S."/>
            <person name="Arias M.C."/>
            <person name="Ball S.G."/>
            <person name="Gile G.H."/>
            <person name="Hirakawa Y."/>
            <person name="Hopkins J.F."/>
            <person name="Kuo A."/>
            <person name="Rensing S.A."/>
            <person name="Schmutz J."/>
            <person name="Symeonidi A."/>
            <person name="Elias M."/>
            <person name="Eveleigh R.J."/>
            <person name="Herman E.K."/>
            <person name="Klute M.J."/>
            <person name="Nakayama T."/>
            <person name="Obornik M."/>
            <person name="Reyes-Prieto A."/>
            <person name="Armbrust E.V."/>
            <person name="Aves S.J."/>
            <person name="Beiko R.G."/>
            <person name="Coutinho P."/>
            <person name="Dacks J.B."/>
            <person name="Durnford D.G."/>
            <person name="Fast N.M."/>
            <person name="Green B.R."/>
            <person name="Grisdale C.J."/>
            <person name="Hempel F."/>
            <person name="Henrissat B."/>
            <person name="Hoppner M.P."/>
            <person name="Ishida K."/>
            <person name="Kim E."/>
            <person name="Koreny L."/>
            <person name="Kroth P.G."/>
            <person name="Liu Y."/>
            <person name="Malik S.B."/>
            <person name="Maier U.G."/>
            <person name="McRose D."/>
            <person name="Mock T."/>
            <person name="Neilson J.A."/>
            <person name="Onodera N.T."/>
            <person name="Poole A.M."/>
            <person name="Pritham E.J."/>
            <person name="Richards T.A."/>
            <person name="Rocap G."/>
            <person name="Roy S.W."/>
            <person name="Sarai C."/>
            <person name="Schaack S."/>
            <person name="Shirato S."/>
            <person name="Slamovits C.H."/>
            <person name="Spencer D.F."/>
            <person name="Suzuki S."/>
            <person name="Worden A.Z."/>
            <person name="Zauner S."/>
            <person name="Barry K."/>
            <person name="Bell C."/>
            <person name="Bharti A.K."/>
            <person name="Crow J.A."/>
            <person name="Grimwood J."/>
            <person name="Kramer R."/>
            <person name="Lindquist E."/>
            <person name="Lucas S."/>
            <person name="Salamov A."/>
            <person name="McFadden G.I."/>
            <person name="Lane C.E."/>
            <person name="Keeling P.J."/>
            <person name="Gray M.W."/>
            <person name="Grigoriev I.V."/>
            <person name="Archibald J.M."/>
        </authorList>
    </citation>
    <scope>NUCLEOTIDE SEQUENCE</scope>
    <source>
        <strain evidence="2 4">CCMP2712</strain>
    </source>
</reference>
<dbReference type="KEGG" id="gtt:GUITHDRAFT_144779"/>
<dbReference type="HOGENOM" id="CLU_1269013_0_0_1"/>
<accession>L1IMY8</accession>
<evidence type="ECO:0000313" key="4">
    <source>
        <dbReference type="Proteomes" id="UP000011087"/>
    </source>
</evidence>
<gene>
    <name evidence="2" type="ORF">GUITHDRAFT_144779</name>
</gene>
<dbReference type="Proteomes" id="UP000011087">
    <property type="component" value="Unassembled WGS sequence"/>
</dbReference>
<reference evidence="4" key="2">
    <citation type="submission" date="2012-11" db="EMBL/GenBank/DDBJ databases">
        <authorList>
            <person name="Kuo A."/>
            <person name="Curtis B.A."/>
            <person name="Tanifuji G."/>
            <person name="Burki F."/>
            <person name="Gruber A."/>
            <person name="Irimia M."/>
            <person name="Maruyama S."/>
            <person name="Arias M.C."/>
            <person name="Ball S.G."/>
            <person name="Gile G.H."/>
            <person name="Hirakawa Y."/>
            <person name="Hopkins J.F."/>
            <person name="Rensing S.A."/>
            <person name="Schmutz J."/>
            <person name="Symeonidi A."/>
            <person name="Elias M."/>
            <person name="Eveleigh R.J."/>
            <person name="Herman E.K."/>
            <person name="Klute M.J."/>
            <person name="Nakayama T."/>
            <person name="Obornik M."/>
            <person name="Reyes-Prieto A."/>
            <person name="Armbrust E.V."/>
            <person name="Aves S.J."/>
            <person name="Beiko R.G."/>
            <person name="Coutinho P."/>
            <person name="Dacks J.B."/>
            <person name="Durnford D.G."/>
            <person name="Fast N.M."/>
            <person name="Green B.R."/>
            <person name="Grisdale C."/>
            <person name="Hempe F."/>
            <person name="Henrissat B."/>
            <person name="Hoppner M.P."/>
            <person name="Ishida K.-I."/>
            <person name="Kim E."/>
            <person name="Koreny L."/>
            <person name="Kroth P.G."/>
            <person name="Liu Y."/>
            <person name="Malik S.-B."/>
            <person name="Maier U.G."/>
            <person name="McRose D."/>
            <person name="Mock T."/>
            <person name="Neilson J.A."/>
            <person name="Onodera N.T."/>
            <person name="Poole A.M."/>
            <person name="Pritham E.J."/>
            <person name="Richards T.A."/>
            <person name="Rocap G."/>
            <person name="Roy S.W."/>
            <person name="Sarai C."/>
            <person name="Schaack S."/>
            <person name="Shirato S."/>
            <person name="Slamovits C.H."/>
            <person name="Spencer D.F."/>
            <person name="Suzuki S."/>
            <person name="Worden A.Z."/>
            <person name="Zauner S."/>
            <person name="Barry K."/>
            <person name="Bell C."/>
            <person name="Bharti A.K."/>
            <person name="Crow J.A."/>
            <person name="Grimwood J."/>
            <person name="Kramer R."/>
            <person name="Lindquist E."/>
            <person name="Lucas S."/>
            <person name="Salamov A."/>
            <person name="McFadden G.I."/>
            <person name="Lane C.E."/>
            <person name="Keeling P.J."/>
            <person name="Gray M.W."/>
            <person name="Grigoriev I.V."/>
            <person name="Archibald J.M."/>
        </authorList>
    </citation>
    <scope>NUCLEOTIDE SEQUENCE</scope>
    <source>
        <strain evidence="4">CCMP2712</strain>
    </source>
</reference>
<feature type="region of interest" description="Disordered" evidence="1">
    <location>
        <begin position="197"/>
        <end position="218"/>
    </location>
</feature>
<evidence type="ECO:0000313" key="2">
    <source>
        <dbReference type="EMBL" id="EKX37646.1"/>
    </source>
</evidence>
<evidence type="ECO:0000256" key="1">
    <source>
        <dbReference type="SAM" id="MobiDB-lite"/>
    </source>
</evidence>
<organism evidence="2">
    <name type="scientific">Guillardia theta (strain CCMP2712)</name>
    <name type="common">Cryptophyte</name>
    <dbReference type="NCBI Taxonomy" id="905079"/>
    <lineage>
        <taxon>Eukaryota</taxon>
        <taxon>Cryptophyceae</taxon>
        <taxon>Pyrenomonadales</taxon>
        <taxon>Geminigeraceae</taxon>
        <taxon>Guillardia</taxon>
    </lineage>
</organism>
<proteinExistence type="predicted"/>
<reference evidence="3" key="3">
    <citation type="submission" date="2015-06" db="UniProtKB">
        <authorList>
            <consortium name="EnsemblProtists"/>
        </authorList>
    </citation>
    <scope>IDENTIFICATION</scope>
</reference>
<dbReference type="EnsemblProtists" id="EKX37646">
    <property type="protein sequence ID" value="EKX37646"/>
    <property type="gene ID" value="GUITHDRAFT_144779"/>
</dbReference>
<sequence length="218" mass="24389">MQDQEEVVKKRRHCVANSAILAAQLGCLLTLKSGGNGLALGLSGLQLASKLAVPPPPSVASGKPLLKDTCGRAGSEASTVMSARRCPLFLSTIGSSIEVANQYIRKMYPSEEDSWIQIRRFHILREDFTEHNGMLVRTKAINRPTILSRYEHIIEDMFSGDEEEDRLEEPLEGKELVRQQEIFSDILVKNEVMSRTHHLSKGLEEAESRAHNSEEKHQ</sequence>